<evidence type="ECO:0000256" key="1">
    <source>
        <dbReference type="SAM" id="SignalP"/>
    </source>
</evidence>
<protein>
    <submittedName>
        <fullName evidence="2">Uncharacterized protein</fullName>
    </submittedName>
</protein>
<feature type="signal peptide" evidence="1">
    <location>
        <begin position="1"/>
        <end position="25"/>
    </location>
</feature>
<dbReference type="AlphaFoldDB" id="A0A0S4LPV4"/>
<dbReference type="RefSeq" id="WP_141654435.1">
    <property type="nucleotide sequence ID" value="NZ_CZQA01000014.1"/>
</dbReference>
<sequence length="285" mass="30648">MINQIRGACVFLTLLVAASPSPLFAAEKSSATILVKDALTAPGQPTTIEAKLVSKHLVLIAALGGEPLELVVDGKVVATALTGWDGRALLAYTTKAQGVAPVKVIIGNSPRVEKTEGQANLAVWEKRQPILMIELSSLLEGSAPNGVPAIGVTFESERKPMPGAADELGKLTQFYYKVIYVVTTNTKMDGFQASAEARDWLKQHKFPTGTVVTLPADANALGMKIDELHEAGWRTVKVGVGRSKAFAEAFLQRRLEAIMVPEPSKGEVPRKAKVAKDWKDVRKKL</sequence>
<feature type="chain" id="PRO_5006624166" evidence="1">
    <location>
        <begin position="26"/>
        <end position="285"/>
    </location>
</feature>
<dbReference type="EMBL" id="CZQA01000014">
    <property type="protein sequence ID" value="CUS39603.1"/>
    <property type="molecule type" value="Genomic_DNA"/>
</dbReference>
<dbReference type="STRING" id="1742972.COMA1_80105"/>
<dbReference type="OrthoDB" id="9778486at2"/>
<dbReference type="Proteomes" id="UP000199032">
    <property type="component" value="Unassembled WGS sequence"/>
</dbReference>
<keyword evidence="3" id="KW-1185">Reference proteome</keyword>
<evidence type="ECO:0000313" key="2">
    <source>
        <dbReference type="EMBL" id="CUS39603.1"/>
    </source>
</evidence>
<name>A0A0S4LPV4_9BACT</name>
<accession>A0A0S4LPV4</accession>
<evidence type="ECO:0000313" key="3">
    <source>
        <dbReference type="Proteomes" id="UP000199032"/>
    </source>
</evidence>
<proteinExistence type="predicted"/>
<reference evidence="2 3" key="1">
    <citation type="submission" date="2015-10" db="EMBL/GenBank/DDBJ databases">
        <authorList>
            <person name="Gilbert D.G."/>
        </authorList>
    </citation>
    <scope>NUCLEOTIDE SEQUENCE [LARGE SCALE GENOMIC DNA]</scope>
    <source>
        <strain evidence="2">COMA1</strain>
    </source>
</reference>
<organism evidence="2 3">
    <name type="scientific">Candidatus Nitrospira nitrosa</name>
    <dbReference type="NCBI Taxonomy" id="1742972"/>
    <lineage>
        <taxon>Bacteria</taxon>
        <taxon>Pseudomonadati</taxon>
        <taxon>Nitrospirota</taxon>
        <taxon>Nitrospiria</taxon>
        <taxon>Nitrospirales</taxon>
        <taxon>Nitrospiraceae</taxon>
        <taxon>Nitrospira</taxon>
    </lineage>
</organism>
<keyword evidence="1" id="KW-0732">Signal</keyword>
<gene>
    <name evidence="2" type="ORF">COMA1_80105</name>
</gene>